<evidence type="ECO:0000313" key="4">
    <source>
        <dbReference type="Proteomes" id="UP000295711"/>
    </source>
</evidence>
<dbReference type="GO" id="GO:0050518">
    <property type="term" value="F:2-C-methyl-D-erythritol 4-phosphate cytidylyltransferase activity"/>
    <property type="evidence" value="ECO:0007669"/>
    <property type="project" value="TreeGrafter"/>
</dbReference>
<dbReference type="SUPFAM" id="SSF53448">
    <property type="entry name" value="Nucleotide-diphospho-sugar transferases"/>
    <property type="match status" value="1"/>
</dbReference>
<dbReference type="PANTHER" id="PTHR32125:SF8">
    <property type="entry name" value="RIBITOL-5-PHOSPHATE CYTIDYLYLTRANSFERASE"/>
    <property type="match status" value="1"/>
</dbReference>
<dbReference type="CDD" id="cd02516">
    <property type="entry name" value="CDP-ME_synthetase"/>
    <property type="match status" value="1"/>
</dbReference>
<proteinExistence type="predicted"/>
<dbReference type="Gene3D" id="3.90.550.10">
    <property type="entry name" value="Spore Coat Polysaccharide Biosynthesis Protein SpsA, Chain A"/>
    <property type="match status" value="1"/>
</dbReference>
<dbReference type="RefSeq" id="WP_132091563.1">
    <property type="nucleotide sequence ID" value="NZ_JANKAQ010000006.1"/>
</dbReference>
<sequence>MIFGVIVAGGVGSRLGADMPKQFLKLADRPIIIYTLNTFLQCPELEDIYIGVHPEWLEYMARLVQEYIPEQEWLRVHLVPGGTERNETIMNVIKQIEQEFGNEEPHYIITQDGVRPFVTRRLIEEHVKAVLQYDAVDTAIPAVDTIILSEDGRTVKDIPERKYLYQSQTPQSFRMDLLKNLYLGLTQEEKGILTDACKICIVRQVPVHIVAGEVSNMKITTAADYKIAQVMAENGELDTKSW</sequence>
<keyword evidence="4" id="KW-1185">Reference proteome</keyword>
<dbReference type="Proteomes" id="UP000295711">
    <property type="component" value="Unassembled WGS sequence"/>
</dbReference>
<evidence type="ECO:0000256" key="2">
    <source>
        <dbReference type="ARBA" id="ARBA00022695"/>
    </source>
</evidence>
<dbReference type="FunFam" id="3.90.550.10:FF:000003">
    <property type="entry name" value="2-C-methyl-D-erythritol 4-phosphate cytidylyltransferase"/>
    <property type="match status" value="1"/>
</dbReference>
<dbReference type="InterPro" id="IPR029044">
    <property type="entry name" value="Nucleotide-diphossugar_trans"/>
</dbReference>
<evidence type="ECO:0000256" key="1">
    <source>
        <dbReference type="ARBA" id="ARBA00022679"/>
    </source>
</evidence>
<evidence type="ECO:0000313" key="3">
    <source>
        <dbReference type="EMBL" id="TCO84429.1"/>
    </source>
</evidence>
<dbReference type="Pfam" id="PF01128">
    <property type="entry name" value="IspD"/>
    <property type="match status" value="1"/>
</dbReference>
<dbReference type="PANTHER" id="PTHR32125">
    <property type="entry name" value="2-C-METHYL-D-ERYTHRITOL 4-PHOSPHATE CYTIDYLYLTRANSFERASE, CHLOROPLASTIC"/>
    <property type="match status" value="1"/>
</dbReference>
<organism evidence="3 4">
    <name type="scientific">Frisingicoccus caecimuris</name>
    <dbReference type="NCBI Taxonomy" id="1796636"/>
    <lineage>
        <taxon>Bacteria</taxon>
        <taxon>Bacillati</taxon>
        <taxon>Bacillota</taxon>
        <taxon>Clostridia</taxon>
        <taxon>Lachnospirales</taxon>
        <taxon>Lachnospiraceae</taxon>
        <taxon>Frisingicoccus</taxon>
    </lineage>
</organism>
<dbReference type="NCBIfam" id="NF001183">
    <property type="entry name" value="PRK00155.1-3"/>
    <property type="match status" value="1"/>
</dbReference>
<name>A0A4V2SDN9_9FIRM</name>
<reference evidence="3 4" key="1">
    <citation type="submission" date="2019-03" db="EMBL/GenBank/DDBJ databases">
        <title>Genomic Encyclopedia of Type Strains, Phase IV (KMG-IV): sequencing the most valuable type-strain genomes for metagenomic binning, comparative biology and taxonomic classification.</title>
        <authorList>
            <person name="Goeker M."/>
        </authorList>
    </citation>
    <scope>NUCLEOTIDE SEQUENCE [LARGE SCALE GENOMIC DNA]</scope>
    <source>
        <strain evidence="3 4">DSM 28559</strain>
    </source>
</reference>
<accession>A0A4V2SDN9</accession>
<protein>
    <submittedName>
        <fullName evidence="3">2-C-methyl-D-erythritol 4-phosphate cytidylyltransferase</fullName>
    </submittedName>
</protein>
<keyword evidence="2 3" id="KW-0548">Nucleotidyltransferase</keyword>
<dbReference type="EMBL" id="SLXA01000007">
    <property type="protein sequence ID" value="TCO84429.1"/>
    <property type="molecule type" value="Genomic_DNA"/>
</dbReference>
<dbReference type="InterPro" id="IPR034683">
    <property type="entry name" value="IspD/TarI"/>
</dbReference>
<comment type="caution">
    <text evidence="3">The sequence shown here is derived from an EMBL/GenBank/DDBJ whole genome shotgun (WGS) entry which is preliminary data.</text>
</comment>
<gene>
    <name evidence="3" type="ORF">EV212_10729</name>
</gene>
<dbReference type="InterPro" id="IPR050088">
    <property type="entry name" value="IspD/TarI_cytidylyltransf_bact"/>
</dbReference>
<keyword evidence="1 3" id="KW-0808">Transferase</keyword>
<dbReference type="AlphaFoldDB" id="A0A4V2SDN9"/>
<dbReference type="OrthoDB" id="9806837at2"/>